<evidence type="ECO:0000313" key="2">
    <source>
        <dbReference type="EMBL" id="MFD2469287.1"/>
    </source>
</evidence>
<dbReference type="Proteomes" id="UP001597483">
    <property type="component" value="Unassembled WGS sequence"/>
</dbReference>
<accession>A0ABW5H7L9</accession>
<dbReference type="EMBL" id="JBHUKS010000012">
    <property type="protein sequence ID" value="MFD2469287.1"/>
    <property type="molecule type" value="Genomic_DNA"/>
</dbReference>
<evidence type="ECO:0000313" key="3">
    <source>
        <dbReference type="Proteomes" id="UP001597483"/>
    </source>
</evidence>
<protein>
    <submittedName>
        <fullName evidence="2">Uncharacterized protein</fullName>
    </submittedName>
</protein>
<keyword evidence="3" id="KW-1185">Reference proteome</keyword>
<comment type="caution">
    <text evidence="2">The sequence shown here is derived from an EMBL/GenBank/DDBJ whole genome shotgun (WGS) entry which is preliminary data.</text>
</comment>
<name>A0ABW5H7L9_9PSEU</name>
<reference evidence="3" key="1">
    <citation type="journal article" date="2019" name="Int. J. Syst. Evol. Microbiol.">
        <title>The Global Catalogue of Microorganisms (GCM) 10K type strain sequencing project: providing services to taxonomists for standard genome sequencing and annotation.</title>
        <authorList>
            <consortium name="The Broad Institute Genomics Platform"/>
            <consortium name="The Broad Institute Genome Sequencing Center for Infectious Disease"/>
            <person name="Wu L."/>
            <person name="Ma J."/>
        </authorList>
    </citation>
    <scope>NUCLEOTIDE SEQUENCE [LARGE SCALE GENOMIC DNA]</scope>
    <source>
        <strain evidence="3">CGMCC 4.7641</strain>
    </source>
</reference>
<feature type="chain" id="PRO_5046290878" evidence="1">
    <location>
        <begin position="28"/>
        <end position="90"/>
    </location>
</feature>
<feature type="signal peptide" evidence="1">
    <location>
        <begin position="1"/>
        <end position="27"/>
    </location>
</feature>
<gene>
    <name evidence="2" type="ORF">ACFSVL_18010</name>
</gene>
<organism evidence="2 3">
    <name type="scientific">Amycolatopsis silviterrae</name>
    <dbReference type="NCBI Taxonomy" id="1656914"/>
    <lineage>
        <taxon>Bacteria</taxon>
        <taxon>Bacillati</taxon>
        <taxon>Actinomycetota</taxon>
        <taxon>Actinomycetes</taxon>
        <taxon>Pseudonocardiales</taxon>
        <taxon>Pseudonocardiaceae</taxon>
        <taxon>Amycolatopsis</taxon>
    </lineage>
</organism>
<sequence length="90" mass="9302">MGKMAGRLAVAALALAGMTAAAPVATAATVPAAPHSVLGCVEYAVTEGEADLDIAFPACSQGSLLDCYRIFRDEYGRQAWALEACKLRGQ</sequence>
<keyword evidence="1" id="KW-0732">Signal</keyword>
<dbReference type="RefSeq" id="WP_378305547.1">
    <property type="nucleotide sequence ID" value="NZ_JBHUKS010000012.1"/>
</dbReference>
<proteinExistence type="predicted"/>
<evidence type="ECO:0000256" key="1">
    <source>
        <dbReference type="SAM" id="SignalP"/>
    </source>
</evidence>